<dbReference type="Gene3D" id="3.30.300.30">
    <property type="match status" value="1"/>
</dbReference>
<protein>
    <submittedName>
        <fullName evidence="3">Long-chain fatty acid--CoA ligase</fullName>
    </submittedName>
</protein>
<evidence type="ECO:0000313" key="3">
    <source>
        <dbReference type="EMBL" id="PQA87786.1"/>
    </source>
</evidence>
<dbReference type="PROSITE" id="PS00455">
    <property type="entry name" value="AMP_BINDING"/>
    <property type="match status" value="1"/>
</dbReference>
<dbReference type="Pfam" id="PF13193">
    <property type="entry name" value="AMP-binding_C"/>
    <property type="match status" value="1"/>
</dbReference>
<feature type="domain" description="AMP-binding enzyme C-terminal" evidence="2">
    <location>
        <begin position="474"/>
        <end position="550"/>
    </location>
</feature>
<dbReference type="InterPro" id="IPR020845">
    <property type="entry name" value="AMP-binding_CS"/>
</dbReference>
<dbReference type="RefSeq" id="WP_104829030.1">
    <property type="nucleotide sequence ID" value="NZ_PJCH01000005.1"/>
</dbReference>
<dbReference type="InterPro" id="IPR042099">
    <property type="entry name" value="ANL_N_sf"/>
</dbReference>
<dbReference type="InterPro" id="IPR050237">
    <property type="entry name" value="ATP-dep_AMP-bd_enzyme"/>
</dbReference>
<dbReference type="PANTHER" id="PTHR43767:SF1">
    <property type="entry name" value="NONRIBOSOMAL PEPTIDE SYNTHASE PES1 (EUROFUNG)-RELATED"/>
    <property type="match status" value="1"/>
</dbReference>
<name>A0A2S7K5N6_9PROT</name>
<organism evidence="3 4">
    <name type="scientific">Hyphococcus luteus</name>
    <dbReference type="NCBI Taxonomy" id="2058213"/>
    <lineage>
        <taxon>Bacteria</taxon>
        <taxon>Pseudomonadati</taxon>
        <taxon>Pseudomonadota</taxon>
        <taxon>Alphaproteobacteria</taxon>
        <taxon>Parvularculales</taxon>
        <taxon>Parvularculaceae</taxon>
        <taxon>Hyphococcus</taxon>
    </lineage>
</organism>
<keyword evidence="3" id="KW-0436">Ligase</keyword>
<evidence type="ECO:0000259" key="1">
    <source>
        <dbReference type="Pfam" id="PF00501"/>
    </source>
</evidence>
<sequence>MADPAPLDPAKTAAAAFKLLAENPMFKVGEAEIRGAAYRVFENAPKSLAGLFAASAVTHGEKEFLIFEDERISFAELWRRACRLANALHDELGVKQGDKVALAMRNYPEWCVSYMAVIALGAVVVPLNAWWKEEELHYGLQDCGAKIVIADKKRLDYIAPLKDELGLTLVLAREEGGADYRYEDLIAGAKSDAAPDVDIHPDDDFCIVYTSGSTGHPKGVVLTHRGAISTLFSWSFVAAVLKEVRGGVSPFGDDPGILLAIPLFHVTGSHSIFLLSYMVGRRMAMMYRWDPKEAANIINREKLTNFVGVPSQSFELMQAVGPEGLPSLIDIGSGGAKRPAEHVKKLAKKFEYGKPSSGYGLSETNALGCVISQGDYLARPDSTGRPVPPVTDIKIMNEAGEEVPRGEAGEIWIKSPANFRGYHNLPEDTAKSITPDGWFRTGDLGKMDKEDYLYIVDRIKDVIIRGGENISCLEVENRVYEHGDVAEAVVFSVPDEVMGERVGLVVYPKDGMSIDVEDLRRFIAEDLAEFKVPERIWISPSKLPRLGTAKFDKITVRKIALQHPPALSV</sequence>
<evidence type="ECO:0000313" key="4">
    <source>
        <dbReference type="Proteomes" id="UP000239504"/>
    </source>
</evidence>
<dbReference type="OrthoDB" id="9803968at2"/>
<dbReference type="InterPro" id="IPR000873">
    <property type="entry name" value="AMP-dep_synth/lig_dom"/>
</dbReference>
<dbReference type="AlphaFoldDB" id="A0A2S7K5N6"/>
<keyword evidence="4" id="KW-1185">Reference proteome</keyword>
<dbReference type="GO" id="GO:0016878">
    <property type="term" value="F:acid-thiol ligase activity"/>
    <property type="evidence" value="ECO:0007669"/>
    <property type="project" value="UniProtKB-ARBA"/>
</dbReference>
<dbReference type="Proteomes" id="UP000239504">
    <property type="component" value="Unassembled WGS sequence"/>
</dbReference>
<accession>A0A2S7K5N6</accession>
<dbReference type="PANTHER" id="PTHR43767">
    <property type="entry name" value="LONG-CHAIN-FATTY-ACID--COA LIGASE"/>
    <property type="match status" value="1"/>
</dbReference>
<reference evidence="3 4" key="1">
    <citation type="submission" date="2017-12" db="EMBL/GenBank/DDBJ databases">
        <authorList>
            <person name="Hurst M.R.H."/>
        </authorList>
    </citation>
    <scope>NUCLEOTIDE SEQUENCE [LARGE SCALE GENOMIC DNA]</scope>
    <source>
        <strain evidence="3 4">SY-3-19</strain>
    </source>
</reference>
<dbReference type="EMBL" id="PJCH01000005">
    <property type="protein sequence ID" value="PQA87786.1"/>
    <property type="molecule type" value="Genomic_DNA"/>
</dbReference>
<dbReference type="InterPro" id="IPR045851">
    <property type="entry name" value="AMP-bd_C_sf"/>
</dbReference>
<dbReference type="Gene3D" id="3.40.50.12780">
    <property type="entry name" value="N-terminal domain of ligase-like"/>
    <property type="match status" value="1"/>
</dbReference>
<comment type="caution">
    <text evidence="3">The sequence shown here is derived from an EMBL/GenBank/DDBJ whole genome shotgun (WGS) entry which is preliminary data.</text>
</comment>
<evidence type="ECO:0000259" key="2">
    <source>
        <dbReference type="Pfam" id="PF13193"/>
    </source>
</evidence>
<dbReference type="Pfam" id="PF00501">
    <property type="entry name" value="AMP-binding"/>
    <property type="match status" value="1"/>
</dbReference>
<dbReference type="SUPFAM" id="SSF56801">
    <property type="entry name" value="Acetyl-CoA synthetase-like"/>
    <property type="match status" value="1"/>
</dbReference>
<dbReference type="InterPro" id="IPR025110">
    <property type="entry name" value="AMP-bd_C"/>
</dbReference>
<proteinExistence type="predicted"/>
<feature type="domain" description="AMP-dependent synthetase/ligase" evidence="1">
    <location>
        <begin position="53"/>
        <end position="423"/>
    </location>
</feature>
<gene>
    <name evidence="3" type="ORF">CW354_05355</name>
</gene>